<protein>
    <submittedName>
        <fullName evidence="1">Uncharacterized protein</fullName>
    </submittedName>
</protein>
<proteinExistence type="predicted"/>
<gene>
    <name evidence="1" type="ORF">ECRASSUSDP1_LOCUS7697</name>
</gene>
<sequence length="87" mass="9909">MRVSKPFFLIFTYLFYSRRRPHPICCPNSPSCTCTCTCPPSPHHLLPPRYTSFLTHSPARPSLHPGRPSSCPCTVRCSFLSPRMLTQ</sequence>
<dbReference type="Proteomes" id="UP001295684">
    <property type="component" value="Unassembled WGS sequence"/>
</dbReference>
<accession>A0AAD1UJJ3</accession>
<evidence type="ECO:0000313" key="1">
    <source>
        <dbReference type="EMBL" id="CAI2366424.1"/>
    </source>
</evidence>
<organism evidence="1 2">
    <name type="scientific">Euplotes crassus</name>
    <dbReference type="NCBI Taxonomy" id="5936"/>
    <lineage>
        <taxon>Eukaryota</taxon>
        <taxon>Sar</taxon>
        <taxon>Alveolata</taxon>
        <taxon>Ciliophora</taxon>
        <taxon>Intramacronucleata</taxon>
        <taxon>Spirotrichea</taxon>
        <taxon>Hypotrichia</taxon>
        <taxon>Euplotida</taxon>
        <taxon>Euplotidae</taxon>
        <taxon>Moneuplotes</taxon>
    </lineage>
</organism>
<dbReference type="AlphaFoldDB" id="A0AAD1UJJ3"/>
<comment type="caution">
    <text evidence="1">The sequence shown here is derived from an EMBL/GenBank/DDBJ whole genome shotgun (WGS) entry which is preliminary data.</text>
</comment>
<reference evidence="1" key="1">
    <citation type="submission" date="2023-07" db="EMBL/GenBank/DDBJ databases">
        <authorList>
            <consortium name="AG Swart"/>
            <person name="Singh M."/>
            <person name="Singh A."/>
            <person name="Seah K."/>
            <person name="Emmerich C."/>
        </authorList>
    </citation>
    <scope>NUCLEOTIDE SEQUENCE</scope>
    <source>
        <strain evidence="1">DP1</strain>
    </source>
</reference>
<evidence type="ECO:0000313" key="2">
    <source>
        <dbReference type="Proteomes" id="UP001295684"/>
    </source>
</evidence>
<name>A0AAD1UJJ3_EUPCR</name>
<keyword evidence="2" id="KW-1185">Reference proteome</keyword>
<dbReference type="EMBL" id="CAMPGE010007508">
    <property type="protein sequence ID" value="CAI2366424.1"/>
    <property type="molecule type" value="Genomic_DNA"/>
</dbReference>